<organism evidence="2 3">
    <name type="scientific">Eumeta variegata</name>
    <name type="common">Bagworm moth</name>
    <name type="synonym">Eumeta japonica</name>
    <dbReference type="NCBI Taxonomy" id="151549"/>
    <lineage>
        <taxon>Eukaryota</taxon>
        <taxon>Metazoa</taxon>
        <taxon>Ecdysozoa</taxon>
        <taxon>Arthropoda</taxon>
        <taxon>Hexapoda</taxon>
        <taxon>Insecta</taxon>
        <taxon>Pterygota</taxon>
        <taxon>Neoptera</taxon>
        <taxon>Endopterygota</taxon>
        <taxon>Lepidoptera</taxon>
        <taxon>Glossata</taxon>
        <taxon>Ditrysia</taxon>
        <taxon>Tineoidea</taxon>
        <taxon>Psychidae</taxon>
        <taxon>Oiketicinae</taxon>
        <taxon>Eumeta</taxon>
    </lineage>
</organism>
<feature type="region of interest" description="Disordered" evidence="1">
    <location>
        <begin position="95"/>
        <end position="119"/>
    </location>
</feature>
<feature type="compositionally biased region" description="Basic and acidic residues" evidence="1">
    <location>
        <begin position="102"/>
        <end position="119"/>
    </location>
</feature>
<gene>
    <name evidence="2" type="ORF">EVAR_15655_1</name>
</gene>
<evidence type="ECO:0000256" key="1">
    <source>
        <dbReference type="SAM" id="MobiDB-lite"/>
    </source>
</evidence>
<keyword evidence="3" id="KW-1185">Reference proteome</keyword>
<protein>
    <submittedName>
        <fullName evidence="2">Uncharacterized protein</fullName>
    </submittedName>
</protein>
<sequence>MTTLLTPAIAAVILLRIEKTTRSPILRRVLQYAVPQLFNENSAPVATMSYRRSMEASRREFTSTYRTASGRPPLRSQYSPVSAKLGTALVASGCNSTGSSRSGDERIMNFDAAKEYANP</sequence>
<evidence type="ECO:0000313" key="3">
    <source>
        <dbReference type="Proteomes" id="UP000299102"/>
    </source>
</evidence>
<proteinExistence type="predicted"/>
<name>A0A4C1U9E3_EUMVA</name>
<dbReference type="EMBL" id="BGZK01000146">
    <property type="protein sequence ID" value="GBP22981.1"/>
    <property type="molecule type" value="Genomic_DNA"/>
</dbReference>
<dbReference type="AlphaFoldDB" id="A0A4C1U9E3"/>
<comment type="caution">
    <text evidence="2">The sequence shown here is derived from an EMBL/GenBank/DDBJ whole genome shotgun (WGS) entry which is preliminary data.</text>
</comment>
<evidence type="ECO:0000313" key="2">
    <source>
        <dbReference type="EMBL" id="GBP22981.1"/>
    </source>
</evidence>
<dbReference type="Proteomes" id="UP000299102">
    <property type="component" value="Unassembled WGS sequence"/>
</dbReference>
<accession>A0A4C1U9E3</accession>
<reference evidence="2 3" key="1">
    <citation type="journal article" date="2019" name="Commun. Biol.">
        <title>The bagworm genome reveals a unique fibroin gene that provides high tensile strength.</title>
        <authorList>
            <person name="Kono N."/>
            <person name="Nakamura H."/>
            <person name="Ohtoshi R."/>
            <person name="Tomita M."/>
            <person name="Numata K."/>
            <person name="Arakawa K."/>
        </authorList>
    </citation>
    <scope>NUCLEOTIDE SEQUENCE [LARGE SCALE GENOMIC DNA]</scope>
</reference>